<dbReference type="GO" id="GO:0050830">
    <property type="term" value="P:defense response to Gram-positive bacterium"/>
    <property type="evidence" value="ECO:0007669"/>
    <property type="project" value="TreeGrafter"/>
</dbReference>
<dbReference type="Proteomes" id="UP000297703">
    <property type="component" value="Unassembled WGS sequence"/>
</dbReference>
<evidence type="ECO:0000259" key="6">
    <source>
        <dbReference type="SMART" id="SM00092"/>
    </source>
</evidence>
<dbReference type="Gene3D" id="3.10.130.10">
    <property type="entry name" value="Ribonuclease A-like domain"/>
    <property type="match status" value="1"/>
</dbReference>
<evidence type="ECO:0000313" key="8">
    <source>
        <dbReference type="Proteomes" id="UP000297703"/>
    </source>
</evidence>
<dbReference type="PANTHER" id="PTHR11437:SF10">
    <property type="entry name" value="ANGIOGENIN-RELATED"/>
    <property type="match status" value="1"/>
</dbReference>
<evidence type="ECO:0000256" key="1">
    <source>
        <dbReference type="ARBA" id="ARBA00004613"/>
    </source>
</evidence>
<organism evidence="7 8">
    <name type="scientific">Platysternon megacephalum</name>
    <name type="common">big-headed turtle</name>
    <dbReference type="NCBI Taxonomy" id="55544"/>
    <lineage>
        <taxon>Eukaryota</taxon>
        <taxon>Metazoa</taxon>
        <taxon>Chordata</taxon>
        <taxon>Craniata</taxon>
        <taxon>Vertebrata</taxon>
        <taxon>Euteleostomi</taxon>
        <taxon>Archelosauria</taxon>
        <taxon>Testudinata</taxon>
        <taxon>Testudines</taxon>
        <taxon>Cryptodira</taxon>
        <taxon>Durocryptodira</taxon>
        <taxon>Testudinoidea</taxon>
        <taxon>Platysternidae</taxon>
        <taxon>Platysternon</taxon>
    </lineage>
</organism>
<keyword evidence="8" id="KW-1185">Reference proteome</keyword>
<dbReference type="PROSITE" id="PS51257">
    <property type="entry name" value="PROKAR_LIPOPROTEIN"/>
    <property type="match status" value="1"/>
</dbReference>
<keyword evidence="4" id="KW-1015">Disulfide bond</keyword>
<dbReference type="GO" id="GO:0004540">
    <property type="term" value="F:RNA nuclease activity"/>
    <property type="evidence" value="ECO:0007669"/>
    <property type="project" value="TreeGrafter"/>
</dbReference>
<protein>
    <submittedName>
        <fullName evidence="7">Sphingomyelin phosphodiesterase 3-like</fullName>
    </submittedName>
</protein>
<dbReference type="InterPro" id="IPR023412">
    <property type="entry name" value="RNaseA_domain"/>
</dbReference>
<gene>
    <name evidence="7" type="ORF">DR999_PMT21185</name>
</gene>
<keyword evidence="3" id="KW-0964">Secreted</keyword>
<dbReference type="EMBL" id="QXTE01000546">
    <property type="protein sequence ID" value="TFJ97008.1"/>
    <property type="molecule type" value="Genomic_DNA"/>
</dbReference>
<feature type="signal peptide" evidence="5">
    <location>
        <begin position="1"/>
        <end position="26"/>
    </location>
</feature>
<dbReference type="InterPro" id="IPR001427">
    <property type="entry name" value="RNaseA"/>
</dbReference>
<evidence type="ECO:0000313" key="7">
    <source>
        <dbReference type="EMBL" id="TFJ97008.1"/>
    </source>
</evidence>
<dbReference type="SUPFAM" id="SSF54076">
    <property type="entry name" value="RNase A-like"/>
    <property type="match status" value="1"/>
</dbReference>
<dbReference type="OrthoDB" id="9422958at2759"/>
<feature type="chain" id="PRO_5020025817" evidence="5">
    <location>
        <begin position="27"/>
        <end position="143"/>
    </location>
</feature>
<evidence type="ECO:0000256" key="4">
    <source>
        <dbReference type="ARBA" id="ARBA00023157"/>
    </source>
</evidence>
<comment type="caution">
    <text evidence="7">The sequence shown here is derived from an EMBL/GenBank/DDBJ whole genome shotgun (WGS) entry which is preliminary data.</text>
</comment>
<reference evidence="7 8" key="1">
    <citation type="submission" date="2019-04" db="EMBL/GenBank/DDBJ databases">
        <title>Draft genome of the big-headed turtle Platysternon megacephalum.</title>
        <authorList>
            <person name="Gong S."/>
        </authorList>
    </citation>
    <scope>NUCLEOTIDE SEQUENCE [LARGE SCALE GENOMIC DNA]</scope>
    <source>
        <strain evidence="7">DO16091913</strain>
        <tissue evidence="7">Muscle</tissue>
    </source>
</reference>
<comment type="subcellular location">
    <subcellularLocation>
        <location evidence="1">Secreted</location>
    </subcellularLocation>
</comment>
<evidence type="ECO:0000256" key="2">
    <source>
        <dbReference type="ARBA" id="ARBA00005600"/>
    </source>
</evidence>
<dbReference type="AlphaFoldDB" id="A0A4D9DJC7"/>
<feature type="domain" description="Ribonuclease A-domain" evidence="6">
    <location>
        <begin position="29"/>
        <end position="141"/>
    </location>
</feature>
<dbReference type="GO" id="GO:0003676">
    <property type="term" value="F:nucleic acid binding"/>
    <property type="evidence" value="ECO:0007669"/>
    <property type="project" value="InterPro"/>
</dbReference>
<comment type="similarity">
    <text evidence="2">Belongs to the pancreatic ribonuclease family.</text>
</comment>
<dbReference type="SMART" id="SM00092">
    <property type="entry name" value="RNAse_Pc"/>
    <property type="match status" value="1"/>
</dbReference>
<evidence type="ECO:0000256" key="5">
    <source>
        <dbReference type="SAM" id="SignalP"/>
    </source>
</evidence>
<sequence length="143" mass="15910">MAPSGPRPALLLTLALLAACVALTLGQKWNPLNDIFRKNHVDFPKTPATNNNAYCNRMMWDRVMYWKYTNTFIHATADDINKVCTTGGVASGPYQFESTNSFSVTTCTFNPWSISYTGISASQKIVISCWDGLPVFYVKSIQV</sequence>
<evidence type="ECO:0000256" key="3">
    <source>
        <dbReference type="ARBA" id="ARBA00022525"/>
    </source>
</evidence>
<dbReference type="InterPro" id="IPR036816">
    <property type="entry name" value="RNaseA-like_dom_sf"/>
</dbReference>
<keyword evidence="5" id="KW-0732">Signal</keyword>
<dbReference type="PANTHER" id="PTHR11437">
    <property type="entry name" value="RIBONUCLEASE"/>
    <property type="match status" value="1"/>
</dbReference>
<reference evidence="7 8" key="2">
    <citation type="submission" date="2019-04" db="EMBL/GenBank/DDBJ databases">
        <title>The genome sequence of big-headed turtle.</title>
        <authorList>
            <person name="Gong S."/>
        </authorList>
    </citation>
    <scope>NUCLEOTIDE SEQUENCE [LARGE SCALE GENOMIC DNA]</scope>
    <source>
        <strain evidence="7">DO16091913</strain>
        <tissue evidence="7">Muscle</tissue>
    </source>
</reference>
<dbReference type="GO" id="GO:0005576">
    <property type="term" value="C:extracellular region"/>
    <property type="evidence" value="ECO:0007669"/>
    <property type="project" value="UniProtKB-SubCell"/>
</dbReference>
<name>A0A4D9DJC7_9SAUR</name>
<dbReference type="Pfam" id="PF00074">
    <property type="entry name" value="RnaseA"/>
    <property type="match status" value="1"/>
</dbReference>
<accession>A0A4D9DJC7</accession>
<proteinExistence type="inferred from homology"/>